<dbReference type="EMBL" id="JAPCWZ010000003">
    <property type="protein sequence ID" value="KAK8875186.1"/>
    <property type="molecule type" value="Genomic_DNA"/>
</dbReference>
<protein>
    <recommendedName>
        <fullName evidence="2">DUF7708 domain-containing protein</fullName>
    </recommendedName>
</protein>
<keyword evidence="4" id="KW-1185">Reference proteome</keyword>
<evidence type="ECO:0000313" key="4">
    <source>
        <dbReference type="Proteomes" id="UP001390339"/>
    </source>
</evidence>
<feature type="domain" description="DUF7708" evidence="2">
    <location>
        <begin position="76"/>
        <end position="218"/>
    </location>
</feature>
<organism evidence="3 4">
    <name type="scientific">Apiospora arundinis</name>
    <dbReference type="NCBI Taxonomy" id="335852"/>
    <lineage>
        <taxon>Eukaryota</taxon>
        <taxon>Fungi</taxon>
        <taxon>Dikarya</taxon>
        <taxon>Ascomycota</taxon>
        <taxon>Pezizomycotina</taxon>
        <taxon>Sordariomycetes</taxon>
        <taxon>Xylariomycetidae</taxon>
        <taxon>Amphisphaeriales</taxon>
        <taxon>Apiosporaceae</taxon>
        <taxon>Apiospora</taxon>
    </lineage>
</organism>
<evidence type="ECO:0000313" key="3">
    <source>
        <dbReference type="EMBL" id="KAK8875186.1"/>
    </source>
</evidence>
<evidence type="ECO:0000259" key="2">
    <source>
        <dbReference type="Pfam" id="PF24809"/>
    </source>
</evidence>
<feature type="region of interest" description="Disordered" evidence="1">
    <location>
        <begin position="510"/>
        <end position="533"/>
    </location>
</feature>
<accession>A0ABR2JCI3</accession>
<sequence>MMLDEWCSSRSTTPDALFGEAFRDAQFRFGKELSHDDRKIDLVGSKKCCQEVHSLAMAAMDRYSTSRVDSKCKRRLHAFAQKVTFYGGVLDVFVQHHPEYVALAWGAMKLLFTGVMNHAKTIGKIAKGLCCIADLLPRVELLATLYPTIKMQRAIADLNAYILRFLIRAHDWCKERPWEHFLHSITRPPELRYDDLLDAIACSTKNIEELASCGEQVKIHGMLQKVDQMGNVGAKLEEIKQGQTNYATDVSRQLSSMMVSTNAKLADLQFSQIMMSISDTVILAPNKVLDYLKGQASRSRTAGDSGPTLSRHFINSPRLRRWDQCDSSAVTLIRANFRCRQAIRFFCRDIVQQLQAVNIAVLFAMKIPHQDAESGLVTCTDVLRYLIRQALQITQNLQTESSMSLTCARFHANLDEQGLFQMLEAIVSDIPGSLYILVDLELVSRDLNVPDGFPWLRAFLRLFDRLAQRKPTHKVKVMLLSYSTELPFNISTQDVTDFVLRVKSDGRTAKQRRERRCAGNKKQRGGFKIRAKS</sequence>
<dbReference type="Pfam" id="PF24809">
    <property type="entry name" value="DUF7708"/>
    <property type="match status" value="1"/>
</dbReference>
<gene>
    <name evidence="3" type="ORF">PGQ11_005700</name>
</gene>
<dbReference type="Proteomes" id="UP001390339">
    <property type="component" value="Unassembled WGS sequence"/>
</dbReference>
<dbReference type="InterPro" id="IPR056125">
    <property type="entry name" value="DUF7708"/>
</dbReference>
<reference evidence="3 4" key="1">
    <citation type="journal article" date="2024" name="IMA Fungus">
        <title>Apiospora arundinis, a panoply of carbohydrate-active enzymes and secondary metabolites.</title>
        <authorList>
            <person name="Sorensen T."/>
            <person name="Petersen C."/>
            <person name="Muurmann A.T."/>
            <person name="Christiansen J.V."/>
            <person name="Brundto M.L."/>
            <person name="Overgaard C.K."/>
            <person name="Boysen A.T."/>
            <person name="Wollenberg R.D."/>
            <person name="Larsen T.O."/>
            <person name="Sorensen J.L."/>
            <person name="Nielsen K.L."/>
            <person name="Sondergaard T.E."/>
        </authorList>
    </citation>
    <scope>NUCLEOTIDE SEQUENCE [LARGE SCALE GENOMIC DNA]</scope>
    <source>
        <strain evidence="3 4">AAU 773</strain>
    </source>
</reference>
<comment type="caution">
    <text evidence="3">The sequence shown here is derived from an EMBL/GenBank/DDBJ whole genome shotgun (WGS) entry which is preliminary data.</text>
</comment>
<evidence type="ECO:0000256" key="1">
    <source>
        <dbReference type="SAM" id="MobiDB-lite"/>
    </source>
</evidence>
<name>A0ABR2JCI3_9PEZI</name>
<proteinExistence type="predicted"/>